<dbReference type="EMBL" id="JANBUJ010000118">
    <property type="protein sequence ID" value="KAJ2774260.1"/>
    <property type="molecule type" value="Genomic_DNA"/>
</dbReference>
<comment type="caution">
    <text evidence="1">The sequence shown here is derived from an EMBL/GenBank/DDBJ whole genome shotgun (WGS) entry which is preliminary data.</text>
</comment>
<evidence type="ECO:0000313" key="2">
    <source>
        <dbReference type="Proteomes" id="UP001140234"/>
    </source>
</evidence>
<proteinExistence type="predicted"/>
<evidence type="ECO:0000313" key="1">
    <source>
        <dbReference type="EMBL" id="KAJ2774260.1"/>
    </source>
</evidence>
<reference evidence="1" key="1">
    <citation type="submission" date="2022-07" db="EMBL/GenBank/DDBJ databases">
        <title>Phylogenomic reconstructions and comparative analyses of Kickxellomycotina fungi.</title>
        <authorList>
            <person name="Reynolds N.K."/>
            <person name="Stajich J.E."/>
            <person name="Barry K."/>
            <person name="Grigoriev I.V."/>
            <person name="Crous P."/>
            <person name="Smith M.E."/>
        </authorList>
    </citation>
    <scope>NUCLEOTIDE SEQUENCE</scope>
    <source>
        <strain evidence="1">CBS 109366</strain>
    </source>
</reference>
<name>A0ACC1K6J0_9FUNG</name>
<organism evidence="1 2">
    <name type="scientific">Coemansia nantahalensis</name>
    <dbReference type="NCBI Taxonomy" id="2789366"/>
    <lineage>
        <taxon>Eukaryota</taxon>
        <taxon>Fungi</taxon>
        <taxon>Fungi incertae sedis</taxon>
        <taxon>Zoopagomycota</taxon>
        <taxon>Kickxellomycotina</taxon>
        <taxon>Kickxellomycetes</taxon>
        <taxon>Kickxellales</taxon>
        <taxon>Kickxellaceae</taxon>
        <taxon>Coemansia</taxon>
    </lineage>
</organism>
<sequence length="341" mass="38354">MSEDGLPSFASPQEEIAYWRESAYALRHQLDSKELELAEYMAESSELETELEGEIKRVEAANAELRAKNERYKFDIAELKEKYQTAQLKAGEDLASIERELQFVRSQQEFFKSRTRELEQDNDDLERDGRAAKSSMMAMETRLSRAVEENAHLQGEVETKNMLVDEVQRLKDELKDLNLELNIVRCRNSRTALPAGALSKSSAYVTDTGSCENRVQMAHDIMSKVKNLESRLVSARTKVAPLVNSSSQYAALNPHSSRSRTMSTPKATALFASGVASGAGDSLQRPATLRPRGTSRPAESRIPTSSLLESRMEKTRILRESFRKTLDESSRMQQQQRGPAA</sequence>
<keyword evidence="2" id="KW-1185">Reference proteome</keyword>
<protein>
    <submittedName>
        <fullName evidence="1">NADH:ubiquinone oxidoreductase</fullName>
    </submittedName>
</protein>
<dbReference type="Proteomes" id="UP001140234">
    <property type="component" value="Unassembled WGS sequence"/>
</dbReference>
<accession>A0ACC1K6J0</accession>
<gene>
    <name evidence="1" type="primary">NDE1_1</name>
    <name evidence="1" type="ORF">IWQ57_000904</name>
</gene>